<reference evidence="1" key="1">
    <citation type="journal article" date="2014" name="Front. Microbiol.">
        <title>High frequency of phylogenetically diverse reductive dehalogenase-homologous genes in deep subseafloor sedimentary metagenomes.</title>
        <authorList>
            <person name="Kawai M."/>
            <person name="Futagami T."/>
            <person name="Toyoda A."/>
            <person name="Takaki Y."/>
            <person name="Nishi S."/>
            <person name="Hori S."/>
            <person name="Arai W."/>
            <person name="Tsubouchi T."/>
            <person name="Morono Y."/>
            <person name="Uchiyama I."/>
            <person name="Ito T."/>
            <person name="Fujiyama A."/>
            <person name="Inagaki F."/>
            <person name="Takami H."/>
        </authorList>
    </citation>
    <scope>NUCLEOTIDE SEQUENCE</scope>
    <source>
        <strain evidence="1">Expedition CK06-06</strain>
    </source>
</reference>
<gene>
    <name evidence="1" type="ORF">S03H2_18323</name>
</gene>
<comment type="caution">
    <text evidence="1">The sequence shown here is derived from an EMBL/GenBank/DDBJ whole genome shotgun (WGS) entry which is preliminary data.</text>
</comment>
<accession>X1FZ75</accession>
<proteinExistence type="predicted"/>
<protein>
    <submittedName>
        <fullName evidence="1">Uncharacterized protein</fullName>
    </submittedName>
</protein>
<organism evidence="1">
    <name type="scientific">marine sediment metagenome</name>
    <dbReference type="NCBI Taxonomy" id="412755"/>
    <lineage>
        <taxon>unclassified sequences</taxon>
        <taxon>metagenomes</taxon>
        <taxon>ecological metagenomes</taxon>
    </lineage>
</organism>
<dbReference type="EMBL" id="BARU01009501">
    <property type="protein sequence ID" value="GAH37860.1"/>
    <property type="molecule type" value="Genomic_DNA"/>
</dbReference>
<name>X1FZ75_9ZZZZ</name>
<evidence type="ECO:0000313" key="1">
    <source>
        <dbReference type="EMBL" id="GAH37860.1"/>
    </source>
</evidence>
<feature type="non-terminal residue" evidence="1">
    <location>
        <position position="1"/>
    </location>
</feature>
<sequence length="63" mass="7172">EPTLLDEVKRGVGTRPPDTYIEISRSLSTRPELHRPIVEKATKEDLSSKEVRDVTQAIRRMLG</sequence>
<dbReference type="AlphaFoldDB" id="X1FZ75"/>